<dbReference type="EMBL" id="JARKIE010000095">
    <property type="protein sequence ID" value="KAJ7686496.1"/>
    <property type="molecule type" value="Genomic_DNA"/>
</dbReference>
<reference evidence="2" key="1">
    <citation type="submission" date="2023-03" db="EMBL/GenBank/DDBJ databases">
        <title>Massive genome expansion in bonnet fungi (Mycena s.s.) driven by repeated elements and novel gene families across ecological guilds.</title>
        <authorList>
            <consortium name="Lawrence Berkeley National Laboratory"/>
            <person name="Harder C.B."/>
            <person name="Miyauchi S."/>
            <person name="Viragh M."/>
            <person name="Kuo A."/>
            <person name="Thoen E."/>
            <person name="Andreopoulos B."/>
            <person name="Lu D."/>
            <person name="Skrede I."/>
            <person name="Drula E."/>
            <person name="Henrissat B."/>
            <person name="Morin E."/>
            <person name="Kohler A."/>
            <person name="Barry K."/>
            <person name="LaButti K."/>
            <person name="Morin E."/>
            <person name="Salamov A."/>
            <person name="Lipzen A."/>
            <person name="Mereny Z."/>
            <person name="Hegedus B."/>
            <person name="Baldrian P."/>
            <person name="Stursova M."/>
            <person name="Weitz H."/>
            <person name="Taylor A."/>
            <person name="Grigoriev I.V."/>
            <person name="Nagy L.G."/>
            <person name="Martin F."/>
            <person name="Kauserud H."/>
        </authorList>
    </citation>
    <scope>NUCLEOTIDE SEQUENCE</scope>
    <source>
        <strain evidence="2">CBHHK067</strain>
    </source>
</reference>
<accession>A0AAD7D9N6</accession>
<evidence type="ECO:0000313" key="3">
    <source>
        <dbReference type="Proteomes" id="UP001221757"/>
    </source>
</evidence>
<keyword evidence="3" id="KW-1185">Reference proteome</keyword>
<feature type="region of interest" description="Disordered" evidence="1">
    <location>
        <begin position="1"/>
        <end position="30"/>
    </location>
</feature>
<gene>
    <name evidence="2" type="ORF">B0H17DRAFT_1071757</name>
</gene>
<dbReference type="Proteomes" id="UP001221757">
    <property type="component" value="Unassembled WGS sequence"/>
</dbReference>
<proteinExistence type="predicted"/>
<protein>
    <submittedName>
        <fullName evidence="2">Uncharacterized protein</fullName>
    </submittedName>
</protein>
<sequence>PSTSSLPRPLPMRHRAQKPPGPQTLLNSHQTISDSEDRACKIARFPSIGHLFWTAGIVACLSPSLWTPSLKPQTHRGTFCLHLDFT</sequence>
<feature type="non-terminal residue" evidence="2">
    <location>
        <position position="1"/>
    </location>
</feature>
<evidence type="ECO:0000313" key="2">
    <source>
        <dbReference type="EMBL" id="KAJ7686496.1"/>
    </source>
</evidence>
<dbReference type="AlphaFoldDB" id="A0AAD7D9N6"/>
<name>A0AAD7D9N6_MYCRO</name>
<evidence type="ECO:0000256" key="1">
    <source>
        <dbReference type="SAM" id="MobiDB-lite"/>
    </source>
</evidence>
<comment type="caution">
    <text evidence="2">The sequence shown here is derived from an EMBL/GenBank/DDBJ whole genome shotgun (WGS) entry which is preliminary data.</text>
</comment>
<organism evidence="2 3">
    <name type="scientific">Mycena rosella</name>
    <name type="common">Pink bonnet</name>
    <name type="synonym">Agaricus rosellus</name>
    <dbReference type="NCBI Taxonomy" id="1033263"/>
    <lineage>
        <taxon>Eukaryota</taxon>
        <taxon>Fungi</taxon>
        <taxon>Dikarya</taxon>
        <taxon>Basidiomycota</taxon>
        <taxon>Agaricomycotina</taxon>
        <taxon>Agaricomycetes</taxon>
        <taxon>Agaricomycetidae</taxon>
        <taxon>Agaricales</taxon>
        <taxon>Marasmiineae</taxon>
        <taxon>Mycenaceae</taxon>
        <taxon>Mycena</taxon>
    </lineage>
</organism>